<keyword evidence="5 10" id="KW-0808">Transferase</keyword>
<dbReference type="Proteomes" id="UP000322887">
    <property type="component" value="Chromosome"/>
</dbReference>
<evidence type="ECO:0000256" key="4">
    <source>
        <dbReference type="ARBA" id="ARBA00022490"/>
    </source>
</evidence>
<dbReference type="Pfam" id="PF02768">
    <property type="entry name" value="DNA_pol3_beta_3"/>
    <property type="match status" value="1"/>
</dbReference>
<name>A0A3D3RE01_9PLAN</name>
<evidence type="ECO:0000259" key="12">
    <source>
        <dbReference type="Pfam" id="PF02767"/>
    </source>
</evidence>
<protein>
    <recommendedName>
        <fullName evidence="3 10">Beta sliding clamp</fullName>
    </recommendedName>
</protein>
<evidence type="ECO:0000256" key="10">
    <source>
        <dbReference type="PIRNR" id="PIRNR000804"/>
    </source>
</evidence>
<evidence type="ECO:0000256" key="7">
    <source>
        <dbReference type="ARBA" id="ARBA00022705"/>
    </source>
</evidence>
<evidence type="ECO:0000256" key="2">
    <source>
        <dbReference type="ARBA" id="ARBA00010752"/>
    </source>
</evidence>
<dbReference type="Gene3D" id="3.10.150.10">
    <property type="entry name" value="DNA Polymerase III, subunit A, domain 2"/>
    <property type="match status" value="1"/>
</dbReference>
<evidence type="ECO:0000313" key="17">
    <source>
        <dbReference type="Proteomes" id="UP000322887"/>
    </source>
</evidence>
<dbReference type="GeneID" id="98644709"/>
<feature type="domain" description="DNA polymerase III beta sliding clamp central" evidence="12">
    <location>
        <begin position="134"/>
        <end position="252"/>
    </location>
</feature>
<evidence type="ECO:0000256" key="1">
    <source>
        <dbReference type="ARBA" id="ARBA00004496"/>
    </source>
</evidence>
<dbReference type="PANTHER" id="PTHR30478">
    <property type="entry name" value="DNA POLYMERASE III SUBUNIT BETA"/>
    <property type="match status" value="1"/>
</dbReference>
<dbReference type="GO" id="GO:0003887">
    <property type="term" value="F:DNA-directed DNA polymerase activity"/>
    <property type="evidence" value="ECO:0007669"/>
    <property type="project" value="UniProtKB-UniRule"/>
</dbReference>
<dbReference type="InterPro" id="IPR046938">
    <property type="entry name" value="DNA_clamp_sf"/>
</dbReference>
<keyword evidence="7 10" id="KW-0235">DNA replication</keyword>
<dbReference type="NCBIfam" id="TIGR00663">
    <property type="entry name" value="dnan"/>
    <property type="match status" value="1"/>
</dbReference>
<feature type="domain" description="DNA polymerase III beta sliding clamp N-terminal" evidence="11">
    <location>
        <begin position="1"/>
        <end position="124"/>
    </location>
</feature>
<dbReference type="PIRSF" id="PIRSF000804">
    <property type="entry name" value="DNA_pol_III_b"/>
    <property type="match status" value="1"/>
</dbReference>
<evidence type="ECO:0000313" key="16">
    <source>
        <dbReference type="Proteomes" id="UP000263642"/>
    </source>
</evidence>
<reference evidence="15 17" key="2">
    <citation type="submission" date="2019-08" db="EMBL/GenBank/DDBJ databases">
        <title>Deep-cultivation of Planctomycetes and their phenomic and genomic characterization uncovers novel biology.</title>
        <authorList>
            <person name="Wiegand S."/>
            <person name="Jogler M."/>
            <person name="Boedeker C."/>
            <person name="Pinto D."/>
            <person name="Vollmers J."/>
            <person name="Rivas-Marin E."/>
            <person name="Kohn T."/>
            <person name="Peeters S.H."/>
            <person name="Heuer A."/>
            <person name="Rast P."/>
            <person name="Oberbeckmann S."/>
            <person name="Bunk B."/>
            <person name="Jeske O."/>
            <person name="Meyerdierks A."/>
            <person name="Storesund J.E."/>
            <person name="Kallscheuer N."/>
            <person name="Luecker S."/>
            <person name="Lage O.M."/>
            <person name="Pohl T."/>
            <person name="Merkel B.J."/>
            <person name="Hornburger P."/>
            <person name="Mueller R.-W."/>
            <person name="Bruemmer F."/>
            <person name="Labrenz M."/>
            <person name="Spormann A.M."/>
            <person name="Op den Camp H."/>
            <person name="Overmann J."/>
            <person name="Amann R."/>
            <person name="Jetten M.S.M."/>
            <person name="Mascher T."/>
            <person name="Medema M.H."/>
            <person name="Devos D.P."/>
            <person name="Kaster A.-K."/>
            <person name="Ovreas L."/>
            <person name="Rohde M."/>
            <person name="Galperin M.Y."/>
            <person name="Jogler C."/>
        </authorList>
    </citation>
    <scope>NUCLEOTIDE SEQUENCE [LARGE SCALE GENOMIC DNA]</scope>
    <source>
        <strain evidence="15 17">DSM 8797</strain>
    </source>
</reference>
<dbReference type="AlphaFoldDB" id="A0A3D3RE01"/>
<dbReference type="Pfam" id="PF02767">
    <property type="entry name" value="DNA_pol3_beta_2"/>
    <property type="match status" value="1"/>
</dbReference>
<keyword evidence="17" id="KW-1185">Reference proteome</keyword>
<gene>
    <name evidence="14" type="primary">dnaN</name>
    <name evidence="14" type="ORF">DIT97_26295</name>
    <name evidence="15" type="ORF">GmarT_00020</name>
</gene>
<proteinExistence type="inferred from homology"/>
<evidence type="ECO:0000313" key="14">
    <source>
        <dbReference type="EMBL" id="HCO26352.1"/>
    </source>
</evidence>
<evidence type="ECO:0000256" key="9">
    <source>
        <dbReference type="ARBA" id="ARBA00023125"/>
    </source>
</evidence>
<dbReference type="Proteomes" id="UP000263642">
    <property type="component" value="Unassembled WGS sequence"/>
</dbReference>
<evidence type="ECO:0000313" key="15">
    <source>
        <dbReference type="EMBL" id="QEG14169.1"/>
    </source>
</evidence>
<dbReference type="GO" id="GO:0009360">
    <property type="term" value="C:DNA polymerase III complex"/>
    <property type="evidence" value="ECO:0007669"/>
    <property type="project" value="InterPro"/>
</dbReference>
<comment type="subunit">
    <text evidence="10">Forms a ring-shaped head-to-tail homodimer around DNA.</text>
</comment>
<dbReference type="CDD" id="cd00140">
    <property type="entry name" value="beta_clamp"/>
    <property type="match status" value="1"/>
</dbReference>
<evidence type="ECO:0000256" key="3">
    <source>
        <dbReference type="ARBA" id="ARBA00021035"/>
    </source>
</evidence>
<evidence type="ECO:0000256" key="8">
    <source>
        <dbReference type="ARBA" id="ARBA00022932"/>
    </source>
</evidence>
<dbReference type="InterPro" id="IPR022637">
    <property type="entry name" value="DNA_polIII_beta_cen"/>
</dbReference>
<dbReference type="InterPro" id="IPR022635">
    <property type="entry name" value="DNA_polIII_beta_C"/>
</dbReference>
<feature type="domain" description="DNA polymerase III beta sliding clamp C-terminal" evidence="13">
    <location>
        <begin position="255"/>
        <end position="372"/>
    </location>
</feature>
<evidence type="ECO:0000256" key="5">
    <source>
        <dbReference type="ARBA" id="ARBA00022679"/>
    </source>
</evidence>
<dbReference type="PANTHER" id="PTHR30478:SF0">
    <property type="entry name" value="BETA SLIDING CLAMP"/>
    <property type="match status" value="1"/>
</dbReference>
<dbReference type="GO" id="GO:0008408">
    <property type="term" value="F:3'-5' exonuclease activity"/>
    <property type="evidence" value="ECO:0007669"/>
    <property type="project" value="InterPro"/>
</dbReference>
<dbReference type="InterPro" id="IPR001001">
    <property type="entry name" value="DNA_polIII_beta"/>
</dbReference>
<comment type="similarity">
    <text evidence="2 10">Belongs to the beta sliding clamp family.</text>
</comment>
<reference evidence="14 16" key="1">
    <citation type="journal article" date="2018" name="Nat. Biotechnol.">
        <title>A standardized bacterial taxonomy based on genome phylogeny substantially revises the tree of life.</title>
        <authorList>
            <person name="Parks D.H."/>
            <person name="Chuvochina M."/>
            <person name="Waite D.W."/>
            <person name="Rinke C."/>
            <person name="Skarshewski A."/>
            <person name="Chaumeil P.A."/>
            <person name="Hugenholtz P."/>
        </authorList>
    </citation>
    <scope>NUCLEOTIDE SEQUENCE [LARGE SCALE GENOMIC DNA]</scope>
    <source>
        <strain evidence="14">UBA9375</strain>
    </source>
</reference>
<dbReference type="EMBL" id="DQAY01000157">
    <property type="protein sequence ID" value="HCO26352.1"/>
    <property type="molecule type" value="Genomic_DNA"/>
</dbReference>
<keyword evidence="4 10" id="KW-0963">Cytoplasm</keyword>
<dbReference type="GO" id="GO:0006271">
    <property type="term" value="P:DNA strand elongation involved in DNA replication"/>
    <property type="evidence" value="ECO:0007669"/>
    <property type="project" value="TreeGrafter"/>
</dbReference>
<keyword evidence="9" id="KW-0238">DNA-binding</keyword>
<sequence length="376" mass="41403">MKLSCSRSTLLSGFQIIGSVISSRTPKEVLKCAKLEAADGKATLSGTDLEVSIRFDFEEVEVMVPGQILLSVHELVSILREAHTDSVEIELKKDEEADQDFILIQAGKSEFRLSVHDPSEFPAVETFNESNFFEIPMQSFREMIRRTVFATDPESTRYALGGVLFDVEGDKLTLAATDGRRLAMVESACSYQGSEAYENNRPVIPAKAMSLIEKSLTGDEGNIQIAIRANDVIVKSGRSTIFGRLVEGRFPKYRDVIPPEPTHSIDLEVGTFFGAVRQAQIVTDVETRGVDFVFSSGLLTLKSVAASVGESKVEIPIPFEGEDIVITFDVRYLADFLKTLDSAAHIRLQLIDSDSAAVLKTDDGYTYVIMPLSQAR</sequence>
<evidence type="ECO:0000259" key="13">
    <source>
        <dbReference type="Pfam" id="PF02768"/>
    </source>
</evidence>
<dbReference type="RefSeq" id="WP_002644932.1">
    <property type="nucleotide sequence ID" value="NZ_CP036341.1"/>
</dbReference>
<dbReference type="Gene3D" id="3.70.10.10">
    <property type="match status" value="1"/>
</dbReference>
<evidence type="ECO:0000259" key="11">
    <source>
        <dbReference type="Pfam" id="PF00712"/>
    </source>
</evidence>
<dbReference type="InterPro" id="IPR022634">
    <property type="entry name" value="DNA_polIII_beta_N"/>
</dbReference>
<keyword evidence="8 10" id="KW-0239">DNA-directed DNA polymerase</keyword>
<dbReference type="SUPFAM" id="SSF55979">
    <property type="entry name" value="DNA clamp"/>
    <property type="match status" value="3"/>
</dbReference>
<dbReference type="SMART" id="SM00480">
    <property type="entry name" value="POL3Bc"/>
    <property type="match status" value="1"/>
</dbReference>
<dbReference type="GO" id="GO:0005737">
    <property type="term" value="C:cytoplasm"/>
    <property type="evidence" value="ECO:0007669"/>
    <property type="project" value="UniProtKB-SubCell"/>
</dbReference>
<dbReference type="GO" id="GO:0003677">
    <property type="term" value="F:DNA binding"/>
    <property type="evidence" value="ECO:0007669"/>
    <property type="project" value="UniProtKB-UniRule"/>
</dbReference>
<comment type="subcellular location">
    <subcellularLocation>
        <location evidence="1 10">Cytoplasm</location>
    </subcellularLocation>
</comment>
<keyword evidence="6 10" id="KW-0548">Nucleotidyltransferase</keyword>
<dbReference type="Pfam" id="PF00712">
    <property type="entry name" value="DNA_pol3_beta"/>
    <property type="match status" value="1"/>
</dbReference>
<accession>A0A3D3RE01</accession>
<organism evidence="14 16">
    <name type="scientific">Gimesia maris</name>
    <dbReference type="NCBI Taxonomy" id="122"/>
    <lineage>
        <taxon>Bacteria</taxon>
        <taxon>Pseudomonadati</taxon>
        <taxon>Planctomycetota</taxon>
        <taxon>Planctomycetia</taxon>
        <taxon>Planctomycetales</taxon>
        <taxon>Planctomycetaceae</taxon>
        <taxon>Gimesia</taxon>
    </lineage>
</organism>
<dbReference type="EMBL" id="CP042910">
    <property type="protein sequence ID" value="QEG14169.1"/>
    <property type="molecule type" value="Genomic_DNA"/>
</dbReference>
<comment type="function">
    <text evidence="10">Confers DNA tethering and processivity to DNA polymerases and other proteins. Acts as a clamp, forming a ring around DNA (a reaction catalyzed by the clamp-loading complex) which diffuses in an ATP-independent manner freely and bidirectionally along dsDNA. Initially characterized for its ability to contact the catalytic subunit of DNA polymerase III (Pol III), a complex, multichain enzyme responsible for most of the replicative synthesis in bacteria; Pol III exhibits 3'-5' exonuclease proofreading activity. The beta chain is required for initiation of replication as well as for processivity of DNA replication.</text>
</comment>
<evidence type="ECO:0000256" key="6">
    <source>
        <dbReference type="ARBA" id="ARBA00022695"/>
    </source>
</evidence>